<name>S7ZZK9_PENO1</name>
<dbReference type="STRING" id="933388.S7ZZK9"/>
<dbReference type="OrthoDB" id="4364700at2759"/>
<dbReference type="Proteomes" id="UP000019376">
    <property type="component" value="Unassembled WGS sequence"/>
</dbReference>
<organism evidence="1 2">
    <name type="scientific">Penicillium oxalicum (strain 114-2 / CGMCC 5302)</name>
    <name type="common">Penicillium decumbens</name>
    <dbReference type="NCBI Taxonomy" id="933388"/>
    <lineage>
        <taxon>Eukaryota</taxon>
        <taxon>Fungi</taxon>
        <taxon>Dikarya</taxon>
        <taxon>Ascomycota</taxon>
        <taxon>Pezizomycotina</taxon>
        <taxon>Eurotiomycetes</taxon>
        <taxon>Eurotiomycetidae</taxon>
        <taxon>Eurotiales</taxon>
        <taxon>Aspergillaceae</taxon>
        <taxon>Penicillium</taxon>
    </lineage>
</organism>
<evidence type="ECO:0000313" key="2">
    <source>
        <dbReference type="Proteomes" id="UP000019376"/>
    </source>
</evidence>
<reference evidence="1 2" key="1">
    <citation type="journal article" date="2013" name="PLoS ONE">
        <title>Genomic and secretomic analyses reveal unique features of the lignocellulolytic enzyme system of Penicillium decumbens.</title>
        <authorList>
            <person name="Liu G."/>
            <person name="Zhang L."/>
            <person name="Wei X."/>
            <person name="Zou G."/>
            <person name="Qin Y."/>
            <person name="Ma L."/>
            <person name="Li J."/>
            <person name="Zheng H."/>
            <person name="Wang S."/>
            <person name="Wang C."/>
            <person name="Xun L."/>
            <person name="Zhao G.-P."/>
            <person name="Zhou Z."/>
            <person name="Qu Y."/>
        </authorList>
    </citation>
    <scope>NUCLEOTIDE SEQUENCE [LARGE SCALE GENOMIC DNA]</scope>
    <source>
        <strain evidence="2">114-2 / CGMCC 5302</strain>
    </source>
</reference>
<proteinExistence type="predicted"/>
<dbReference type="AlphaFoldDB" id="S7ZZK9"/>
<protein>
    <recommendedName>
        <fullName evidence="3">Fungal-type protein kinase domain-containing protein</fullName>
    </recommendedName>
</protein>
<keyword evidence="2" id="KW-1185">Reference proteome</keyword>
<dbReference type="EMBL" id="KB644415">
    <property type="protein sequence ID" value="EPS34281.1"/>
    <property type="molecule type" value="Genomic_DNA"/>
</dbReference>
<dbReference type="PhylomeDB" id="S7ZZK9"/>
<evidence type="ECO:0000313" key="1">
    <source>
        <dbReference type="EMBL" id="EPS34281.1"/>
    </source>
</evidence>
<evidence type="ECO:0008006" key="3">
    <source>
        <dbReference type="Google" id="ProtNLM"/>
    </source>
</evidence>
<sequence>MRPEKQGIEATIHDQRGLKSGSYIPFKQYLQLKVIWDRRLDCVDAPKGLGVLEVYVTATNWLAQCTTFKNYLESMGGSTDVVPAMGVFRIPFEHQTTVRNFKFSQGSASVEAINEPVVNNSLVDLLMAICTEHPELQSMKSTSQQVAFAANFGQNRKETKMTCHTDGVLVSRSSSQTELILEVKARVREEHEPAVTYQEAAELVCALSMSPPQGMKRSQAILISQDSTELYITKAVASDEYIAFLSGKENPNDESGFLRIKQWGPWDIESRLETKNFVSVVLALMLQAASEESERCRVRPRMS</sequence>
<accession>S7ZZK9</accession>
<dbReference type="HOGENOM" id="CLU_046151_0_0_1"/>
<gene>
    <name evidence="1" type="ORF">PDE_09245</name>
</gene>